<evidence type="ECO:0000259" key="6">
    <source>
        <dbReference type="PROSITE" id="PS50850"/>
    </source>
</evidence>
<feature type="domain" description="Major facilitator superfamily (MFS) profile" evidence="6">
    <location>
        <begin position="38"/>
        <end position="438"/>
    </location>
</feature>
<feature type="transmembrane region" description="Helical" evidence="5">
    <location>
        <begin position="249"/>
        <end position="266"/>
    </location>
</feature>
<dbReference type="InterPro" id="IPR036259">
    <property type="entry name" value="MFS_trans_sf"/>
</dbReference>
<dbReference type="PANTHER" id="PTHR23508">
    <property type="entry name" value="CARBOXYLIC ACID TRANSPORTER PROTEIN HOMOLOG"/>
    <property type="match status" value="1"/>
</dbReference>
<dbReference type="Pfam" id="PF00083">
    <property type="entry name" value="Sugar_tr"/>
    <property type="match status" value="1"/>
</dbReference>
<keyword evidence="3 5" id="KW-1133">Transmembrane helix</keyword>
<proteinExistence type="predicted"/>
<dbReference type="EMBL" id="MU004547">
    <property type="protein sequence ID" value="KAF2648286.1"/>
    <property type="molecule type" value="Genomic_DNA"/>
</dbReference>
<gene>
    <name evidence="7" type="ORF">K491DRAFT_722717</name>
</gene>
<keyword evidence="8" id="KW-1185">Reference proteome</keyword>
<name>A0A6A6SKB5_9PLEO</name>
<feature type="transmembrane region" description="Helical" evidence="5">
    <location>
        <begin position="163"/>
        <end position="183"/>
    </location>
</feature>
<sequence>MAVVDYIQDRSRTLKPAFDPAKNPLRLWASLSLRQWGYFLVGFFAWTWDAFDFHTVTITYPELSATFDRTTKQISVGITLVLMFRPLGAATFGLAADRYGRKWPFVANCILLIIFELGTGFCQTYSQFLAIRALFGFAMGGIYGNAAATALEDCPEAARGMMSGIFQSGYPFGYLLATVFWKAFDENTPHGWRALFWFGAGPPVLLIIARLAMAETDTFQGRIPLRGARPSIGDFAEEIKLAVVRHWRILLYLIALMTGFNFMSHGTQDLFPLMLRNKYGFDSTHITLIQVTANLGGVTGGTVVGFGSQIFGRRFSIIAACILGAALLYPYTFVSGPGLYAAVFLEQFCVQGAWGVIPIHLIELSPAAFRTFVVGTSYQLGNLVSAASNSIETAIGERYPLPARDGERIYDYSLVICIFAACVFVYNILVTGIGPERRGMALSNDDLDEELGPDMVSDTWDMQQSIPARRY</sequence>
<comment type="subcellular location">
    <subcellularLocation>
        <location evidence="1">Membrane</location>
        <topology evidence="1">Multi-pass membrane protein</topology>
    </subcellularLocation>
</comment>
<dbReference type="Gene3D" id="1.20.1250.20">
    <property type="entry name" value="MFS general substrate transporter like domains"/>
    <property type="match status" value="2"/>
</dbReference>
<keyword evidence="2 5" id="KW-0812">Transmembrane</keyword>
<reference evidence="7" key="1">
    <citation type="journal article" date="2020" name="Stud. Mycol.">
        <title>101 Dothideomycetes genomes: a test case for predicting lifestyles and emergence of pathogens.</title>
        <authorList>
            <person name="Haridas S."/>
            <person name="Albert R."/>
            <person name="Binder M."/>
            <person name="Bloem J."/>
            <person name="Labutti K."/>
            <person name="Salamov A."/>
            <person name="Andreopoulos B."/>
            <person name="Baker S."/>
            <person name="Barry K."/>
            <person name="Bills G."/>
            <person name="Bluhm B."/>
            <person name="Cannon C."/>
            <person name="Castanera R."/>
            <person name="Culley D."/>
            <person name="Daum C."/>
            <person name="Ezra D."/>
            <person name="Gonzalez J."/>
            <person name="Henrissat B."/>
            <person name="Kuo A."/>
            <person name="Liang C."/>
            <person name="Lipzen A."/>
            <person name="Lutzoni F."/>
            <person name="Magnuson J."/>
            <person name="Mondo S."/>
            <person name="Nolan M."/>
            <person name="Ohm R."/>
            <person name="Pangilinan J."/>
            <person name="Park H.-J."/>
            <person name="Ramirez L."/>
            <person name="Alfaro M."/>
            <person name="Sun H."/>
            <person name="Tritt A."/>
            <person name="Yoshinaga Y."/>
            <person name="Zwiers L.-H."/>
            <person name="Turgeon B."/>
            <person name="Goodwin S."/>
            <person name="Spatafora J."/>
            <person name="Crous P."/>
            <person name="Grigoriev I."/>
        </authorList>
    </citation>
    <scope>NUCLEOTIDE SEQUENCE</scope>
    <source>
        <strain evidence="7">CBS 122681</strain>
    </source>
</reference>
<dbReference type="CDD" id="cd17316">
    <property type="entry name" value="MFS_SV2_like"/>
    <property type="match status" value="1"/>
</dbReference>
<dbReference type="PROSITE" id="PS50850">
    <property type="entry name" value="MFS"/>
    <property type="match status" value="1"/>
</dbReference>
<evidence type="ECO:0000256" key="2">
    <source>
        <dbReference type="ARBA" id="ARBA00022692"/>
    </source>
</evidence>
<feature type="transmembrane region" description="Helical" evidence="5">
    <location>
        <begin position="127"/>
        <end position="151"/>
    </location>
</feature>
<dbReference type="OrthoDB" id="5296287at2759"/>
<dbReference type="GO" id="GO:0005886">
    <property type="term" value="C:plasma membrane"/>
    <property type="evidence" value="ECO:0007669"/>
    <property type="project" value="TreeGrafter"/>
</dbReference>
<protein>
    <submittedName>
        <fullName evidence="7">MFS general substrate transporter</fullName>
    </submittedName>
</protein>
<keyword evidence="4 5" id="KW-0472">Membrane</keyword>
<feature type="transmembrane region" description="Helical" evidence="5">
    <location>
        <begin position="409"/>
        <end position="430"/>
    </location>
</feature>
<evidence type="ECO:0000256" key="1">
    <source>
        <dbReference type="ARBA" id="ARBA00004141"/>
    </source>
</evidence>
<dbReference type="Proteomes" id="UP000799324">
    <property type="component" value="Unassembled WGS sequence"/>
</dbReference>
<evidence type="ECO:0000256" key="4">
    <source>
        <dbReference type="ARBA" id="ARBA00023136"/>
    </source>
</evidence>
<dbReference type="AlphaFoldDB" id="A0A6A6SKB5"/>
<dbReference type="SUPFAM" id="SSF103473">
    <property type="entry name" value="MFS general substrate transporter"/>
    <property type="match status" value="1"/>
</dbReference>
<evidence type="ECO:0000256" key="3">
    <source>
        <dbReference type="ARBA" id="ARBA00022989"/>
    </source>
</evidence>
<dbReference type="GO" id="GO:0015355">
    <property type="term" value="F:secondary active monocarboxylate transmembrane transporter activity"/>
    <property type="evidence" value="ECO:0007669"/>
    <property type="project" value="TreeGrafter"/>
</dbReference>
<evidence type="ECO:0000313" key="7">
    <source>
        <dbReference type="EMBL" id="KAF2648286.1"/>
    </source>
</evidence>
<feature type="transmembrane region" description="Helical" evidence="5">
    <location>
        <begin position="74"/>
        <end position="96"/>
    </location>
</feature>
<dbReference type="InterPro" id="IPR020846">
    <property type="entry name" value="MFS_dom"/>
</dbReference>
<feature type="transmembrane region" description="Helical" evidence="5">
    <location>
        <begin position="315"/>
        <end position="334"/>
    </location>
</feature>
<accession>A0A6A6SKB5</accession>
<dbReference type="PANTHER" id="PTHR23508:SF10">
    <property type="entry name" value="CARBOXYLIC ACID TRANSPORTER PROTEIN HOMOLOG"/>
    <property type="match status" value="1"/>
</dbReference>
<evidence type="ECO:0000313" key="8">
    <source>
        <dbReference type="Proteomes" id="UP000799324"/>
    </source>
</evidence>
<evidence type="ECO:0000256" key="5">
    <source>
        <dbReference type="SAM" id="Phobius"/>
    </source>
</evidence>
<feature type="transmembrane region" description="Helical" evidence="5">
    <location>
        <begin position="103"/>
        <end position="121"/>
    </location>
</feature>
<feature type="transmembrane region" description="Helical" evidence="5">
    <location>
        <begin position="286"/>
        <end position="308"/>
    </location>
</feature>
<feature type="transmembrane region" description="Helical" evidence="5">
    <location>
        <begin position="36"/>
        <end position="54"/>
    </location>
</feature>
<feature type="transmembrane region" description="Helical" evidence="5">
    <location>
        <begin position="195"/>
        <end position="213"/>
    </location>
</feature>
<dbReference type="GO" id="GO:0035879">
    <property type="term" value="P:plasma membrane lactate transport"/>
    <property type="evidence" value="ECO:0007669"/>
    <property type="project" value="TreeGrafter"/>
</dbReference>
<organism evidence="7 8">
    <name type="scientific">Lophiostoma macrostomum CBS 122681</name>
    <dbReference type="NCBI Taxonomy" id="1314788"/>
    <lineage>
        <taxon>Eukaryota</taxon>
        <taxon>Fungi</taxon>
        <taxon>Dikarya</taxon>
        <taxon>Ascomycota</taxon>
        <taxon>Pezizomycotina</taxon>
        <taxon>Dothideomycetes</taxon>
        <taxon>Pleosporomycetidae</taxon>
        <taxon>Pleosporales</taxon>
        <taxon>Lophiostomataceae</taxon>
        <taxon>Lophiostoma</taxon>
    </lineage>
</organism>
<dbReference type="InterPro" id="IPR005828">
    <property type="entry name" value="MFS_sugar_transport-like"/>
</dbReference>